<evidence type="ECO:0000256" key="2">
    <source>
        <dbReference type="SAM" id="Phobius"/>
    </source>
</evidence>
<dbReference type="AlphaFoldDB" id="A0A0D2HU94"/>
<gene>
    <name evidence="3" type="ORF">X474_13055</name>
</gene>
<keyword evidence="2" id="KW-1133">Transmembrane helix</keyword>
<comment type="caution">
    <text evidence="3">The sequence shown here is derived from an EMBL/GenBank/DDBJ whole genome shotgun (WGS) entry which is preliminary data.</text>
</comment>
<accession>A0A0D2HU94</accession>
<evidence type="ECO:0000313" key="4">
    <source>
        <dbReference type="Proteomes" id="UP000032233"/>
    </source>
</evidence>
<keyword evidence="2" id="KW-0812">Transmembrane</keyword>
<evidence type="ECO:0000256" key="1">
    <source>
        <dbReference type="SAM" id="Coils"/>
    </source>
</evidence>
<proteinExistence type="predicted"/>
<dbReference type="InParanoid" id="A0A0D2HU94"/>
<reference evidence="3 4" key="1">
    <citation type="submission" date="2013-11" db="EMBL/GenBank/DDBJ databases">
        <title>Metagenomic analysis of a methanogenic consortium involved in long chain n-alkane degradation.</title>
        <authorList>
            <person name="Davidova I.A."/>
            <person name="Callaghan A.V."/>
            <person name="Wawrik B."/>
            <person name="Pruitt S."/>
            <person name="Marks C."/>
            <person name="Duncan K.E."/>
            <person name="Suflita J.M."/>
        </authorList>
    </citation>
    <scope>NUCLEOTIDE SEQUENCE [LARGE SCALE GENOMIC DNA]</scope>
    <source>
        <strain evidence="3 4">SPR</strain>
    </source>
</reference>
<dbReference type="Proteomes" id="UP000032233">
    <property type="component" value="Unassembled WGS sequence"/>
</dbReference>
<evidence type="ECO:0000313" key="3">
    <source>
        <dbReference type="EMBL" id="KIX14003.1"/>
    </source>
</evidence>
<name>A0A0D2HU94_9BACT</name>
<feature type="coiled-coil region" evidence="1">
    <location>
        <begin position="22"/>
        <end position="49"/>
    </location>
</feature>
<keyword evidence="4" id="KW-1185">Reference proteome</keyword>
<dbReference type="RefSeq" id="WP_044348988.1">
    <property type="nucleotide sequence ID" value="NZ_AZAC01000014.1"/>
</dbReference>
<dbReference type="STRING" id="1429043.X474_13055"/>
<sequence>MEFIQLLTAAGSPAVVAVGAVYFLMKKDLKEVRRDVAELKEEARHCKEERCRVEAVLHDRVTKNQTNLANLKGRMNGQDQARGAA</sequence>
<keyword evidence="2" id="KW-0472">Membrane</keyword>
<keyword evidence="1" id="KW-0175">Coiled coil</keyword>
<feature type="transmembrane region" description="Helical" evidence="2">
    <location>
        <begin position="6"/>
        <end position="25"/>
    </location>
</feature>
<protein>
    <submittedName>
        <fullName evidence="3">Uncharacterized protein</fullName>
    </submittedName>
</protein>
<dbReference type="EMBL" id="AZAC01000014">
    <property type="protein sequence ID" value="KIX14003.1"/>
    <property type="molecule type" value="Genomic_DNA"/>
</dbReference>
<organism evidence="3 4">
    <name type="scientific">Dethiosulfatarculus sandiegensis</name>
    <dbReference type="NCBI Taxonomy" id="1429043"/>
    <lineage>
        <taxon>Bacteria</taxon>
        <taxon>Pseudomonadati</taxon>
        <taxon>Thermodesulfobacteriota</taxon>
        <taxon>Desulfarculia</taxon>
        <taxon>Desulfarculales</taxon>
        <taxon>Desulfarculaceae</taxon>
        <taxon>Dethiosulfatarculus</taxon>
    </lineage>
</organism>